<dbReference type="Proteomes" id="UP001224775">
    <property type="component" value="Unassembled WGS sequence"/>
</dbReference>
<accession>A0AAD9DJ47</accession>
<evidence type="ECO:0000256" key="2">
    <source>
        <dbReference type="ARBA" id="ARBA00022737"/>
    </source>
</evidence>
<comment type="similarity">
    <text evidence="1">Belongs to the beta-catenin family.</text>
</comment>
<reference evidence="4" key="1">
    <citation type="submission" date="2023-06" db="EMBL/GenBank/DDBJ databases">
        <title>Survivors Of The Sea: Transcriptome response of Skeletonema marinoi to long-term dormancy.</title>
        <authorList>
            <person name="Pinder M.I.M."/>
            <person name="Kourtchenko O."/>
            <person name="Robertson E.K."/>
            <person name="Larsson T."/>
            <person name="Maumus F."/>
            <person name="Osuna-Cruz C.M."/>
            <person name="Vancaester E."/>
            <person name="Stenow R."/>
            <person name="Vandepoele K."/>
            <person name="Ploug H."/>
            <person name="Bruchert V."/>
            <person name="Godhe A."/>
            <person name="Topel M."/>
        </authorList>
    </citation>
    <scope>NUCLEOTIDE SEQUENCE</scope>
    <source>
        <strain evidence="4">R05AC</strain>
    </source>
</reference>
<keyword evidence="2" id="KW-0677">Repeat</keyword>
<dbReference type="GO" id="GO:0071562">
    <property type="term" value="P:nucleus-vacuole junction assembly"/>
    <property type="evidence" value="ECO:0007669"/>
    <property type="project" value="InterPro"/>
</dbReference>
<evidence type="ECO:0000256" key="3">
    <source>
        <dbReference type="SAM" id="MobiDB-lite"/>
    </source>
</evidence>
<protein>
    <submittedName>
        <fullName evidence="4">Uncharacterized protein</fullName>
    </submittedName>
</protein>
<feature type="compositionally biased region" description="Low complexity" evidence="3">
    <location>
        <begin position="1"/>
        <end position="18"/>
    </location>
</feature>
<dbReference type="InterPro" id="IPR011989">
    <property type="entry name" value="ARM-like"/>
</dbReference>
<name>A0AAD9DJ47_9STRA</name>
<feature type="compositionally biased region" description="Basic residues" evidence="3">
    <location>
        <begin position="35"/>
        <end position="47"/>
    </location>
</feature>
<dbReference type="AlphaFoldDB" id="A0AAD9DJ47"/>
<dbReference type="Gene3D" id="1.25.10.10">
    <property type="entry name" value="Leucine-rich Repeat Variant"/>
    <property type="match status" value="1"/>
</dbReference>
<evidence type="ECO:0000313" key="5">
    <source>
        <dbReference type="Proteomes" id="UP001224775"/>
    </source>
</evidence>
<comment type="caution">
    <text evidence="4">The sequence shown here is derived from an EMBL/GenBank/DDBJ whole genome shotgun (WGS) entry which is preliminary data.</text>
</comment>
<keyword evidence="5" id="KW-1185">Reference proteome</keyword>
<sequence>MSSAKAKSSSKSVSSNSSGTAITYNSSNSTASSNHRQHHYSSHRRVTTVRNNSPTRSVDTDGSGNSYNMGRSTKDRSGAFPQMPHSSNTGSMNTPSPSRSRQNTPPKYSHSPTRDPSHRTSAASPSFVHLPPKLPNHGNVHNGTFSSTPSATLPTNNNNGRVKNGNAQNYQSSSNNTVASSGSYHSSNSGSRGTPVSHRNQYNGNTYAAEELEQRQPKYYAEDDHSQYTHGSNFSKPGFVSTPQSFNGAASVAVSVNSVGSGRKSTMSGSGLKDVDNFIDSVKQKGIAKRKRKEFARDPRFQGTRKIVDELNKAIGPEKRQAAIANANVEFDHNDDMQHNAELYLGAANVLCLVLSMSDKDDEIESICSALEMVYRAEREAIIISYQDVGAALVPLLLRLLDRCEVGRNVLAEATIEHISRILLHMTRISELRVPLANHPGLFTVLERVATLPLSVENRVLRMRLLANLANSDGNKETIFERSSLLESIMKVATLDKSDNAREYAAAVLMDLASHPANQIEMAKIDKVLGTFVKLAIVEGKVETREYAVSGLQNLAFEKQNRRQLVTYGSGVVIEALKKTTSMDANDKTRRRSAGALTNLACDETADLMGKHAGLLKTLAHVSISDQNADVQQRATLALTKLSNSITVKMSSWSNLLDALITASQCKVADGIVTAMFRVKTRAEENRASMVNHPRLLETLSRIVLDTQDTFDVKKSPAAYKDCENVTKAIAHLANDPLNHKTICNKHILAALVHGASLSSPAGAVTRDAAILAMERMAMDHSNRPMMARYPGMLVSIAKATEREMNEELNGVPKSSASGQPRLAKPLLMSLLVAM</sequence>
<feature type="compositionally biased region" description="Polar residues" evidence="3">
    <location>
        <begin position="48"/>
        <end position="71"/>
    </location>
</feature>
<dbReference type="InterPro" id="IPR045156">
    <property type="entry name" value="Vac8"/>
</dbReference>
<evidence type="ECO:0000313" key="4">
    <source>
        <dbReference type="EMBL" id="KAK1749142.1"/>
    </source>
</evidence>
<feature type="compositionally biased region" description="Polar residues" evidence="3">
    <location>
        <begin position="139"/>
        <end position="155"/>
    </location>
</feature>
<feature type="compositionally biased region" description="Low complexity" evidence="3">
    <location>
        <begin position="156"/>
        <end position="193"/>
    </location>
</feature>
<feature type="compositionally biased region" description="Low complexity" evidence="3">
    <location>
        <begin position="25"/>
        <end position="34"/>
    </location>
</feature>
<gene>
    <name evidence="4" type="ORF">QTG54_001081</name>
</gene>
<dbReference type="PANTHER" id="PTHR47249:SF1">
    <property type="entry name" value="VACUOLAR PROTEIN 8"/>
    <property type="match status" value="1"/>
</dbReference>
<proteinExistence type="inferred from homology"/>
<dbReference type="EMBL" id="JATAAI010000001">
    <property type="protein sequence ID" value="KAK1749142.1"/>
    <property type="molecule type" value="Genomic_DNA"/>
</dbReference>
<evidence type="ECO:0000256" key="1">
    <source>
        <dbReference type="ARBA" id="ARBA00005462"/>
    </source>
</evidence>
<dbReference type="InterPro" id="IPR016024">
    <property type="entry name" value="ARM-type_fold"/>
</dbReference>
<dbReference type="PANTHER" id="PTHR47249">
    <property type="entry name" value="VACUOLAR PROTEIN 8"/>
    <property type="match status" value="1"/>
</dbReference>
<feature type="compositionally biased region" description="Polar residues" evidence="3">
    <location>
        <begin position="84"/>
        <end position="106"/>
    </location>
</feature>
<dbReference type="SUPFAM" id="SSF48371">
    <property type="entry name" value="ARM repeat"/>
    <property type="match status" value="1"/>
</dbReference>
<organism evidence="4 5">
    <name type="scientific">Skeletonema marinoi</name>
    <dbReference type="NCBI Taxonomy" id="267567"/>
    <lineage>
        <taxon>Eukaryota</taxon>
        <taxon>Sar</taxon>
        <taxon>Stramenopiles</taxon>
        <taxon>Ochrophyta</taxon>
        <taxon>Bacillariophyta</taxon>
        <taxon>Coscinodiscophyceae</taxon>
        <taxon>Thalassiosirophycidae</taxon>
        <taxon>Thalassiosirales</taxon>
        <taxon>Skeletonemataceae</taxon>
        <taxon>Skeletonema</taxon>
        <taxon>Skeletonema marinoi-dohrnii complex</taxon>
    </lineage>
</organism>
<feature type="region of interest" description="Disordered" evidence="3">
    <location>
        <begin position="1"/>
        <end position="202"/>
    </location>
</feature>
<dbReference type="GO" id="GO:0043495">
    <property type="term" value="F:protein-membrane adaptor activity"/>
    <property type="evidence" value="ECO:0007669"/>
    <property type="project" value="InterPro"/>
</dbReference>